<keyword evidence="4" id="KW-1185">Reference proteome</keyword>
<dbReference type="Gene3D" id="3.40.50.300">
    <property type="entry name" value="P-loop containing nucleotide triphosphate hydrolases"/>
    <property type="match status" value="1"/>
</dbReference>
<dbReference type="GO" id="GO:0016020">
    <property type="term" value="C:membrane"/>
    <property type="evidence" value="ECO:0007669"/>
    <property type="project" value="InterPro"/>
</dbReference>
<accession>A0A9D4CM31</accession>
<organism evidence="3 4">
    <name type="scientific">Dreissena polymorpha</name>
    <name type="common">Zebra mussel</name>
    <name type="synonym">Mytilus polymorpha</name>
    <dbReference type="NCBI Taxonomy" id="45954"/>
    <lineage>
        <taxon>Eukaryota</taxon>
        <taxon>Metazoa</taxon>
        <taxon>Spiralia</taxon>
        <taxon>Lophotrochozoa</taxon>
        <taxon>Mollusca</taxon>
        <taxon>Bivalvia</taxon>
        <taxon>Autobranchia</taxon>
        <taxon>Heteroconchia</taxon>
        <taxon>Euheterodonta</taxon>
        <taxon>Imparidentia</taxon>
        <taxon>Neoheterodontei</taxon>
        <taxon>Myida</taxon>
        <taxon>Dreissenoidea</taxon>
        <taxon>Dreissenidae</taxon>
        <taxon>Dreissena</taxon>
    </lineage>
</organism>
<dbReference type="InterPro" id="IPR027417">
    <property type="entry name" value="P-loop_NTPase"/>
</dbReference>
<comment type="caution">
    <text evidence="3">The sequence shown here is derived from an EMBL/GenBank/DDBJ whole genome shotgun (WGS) entry which is preliminary data.</text>
</comment>
<reference evidence="3" key="2">
    <citation type="submission" date="2020-11" db="EMBL/GenBank/DDBJ databases">
        <authorList>
            <person name="McCartney M.A."/>
            <person name="Auch B."/>
            <person name="Kono T."/>
            <person name="Mallez S."/>
            <person name="Becker A."/>
            <person name="Gohl D.M."/>
            <person name="Silverstein K.A.T."/>
            <person name="Koren S."/>
            <person name="Bechman K.B."/>
            <person name="Herman A."/>
            <person name="Abrahante J.E."/>
            <person name="Garbe J."/>
        </authorList>
    </citation>
    <scope>NUCLEOTIDE SEQUENCE</scope>
    <source>
        <strain evidence="3">Duluth1</strain>
        <tissue evidence="3">Whole animal</tissue>
    </source>
</reference>
<dbReference type="Proteomes" id="UP000828390">
    <property type="component" value="Unassembled WGS sequence"/>
</dbReference>
<dbReference type="PROSITE" id="PS51716">
    <property type="entry name" value="G_IRG"/>
    <property type="match status" value="1"/>
</dbReference>
<dbReference type="SUPFAM" id="SSF52540">
    <property type="entry name" value="P-loop containing nucleoside triphosphate hydrolases"/>
    <property type="match status" value="1"/>
</dbReference>
<reference evidence="3" key="1">
    <citation type="journal article" date="2019" name="bioRxiv">
        <title>The Genome of the Zebra Mussel, Dreissena polymorpha: A Resource for Invasive Species Research.</title>
        <authorList>
            <person name="McCartney M.A."/>
            <person name="Auch B."/>
            <person name="Kono T."/>
            <person name="Mallez S."/>
            <person name="Zhang Y."/>
            <person name="Obille A."/>
            <person name="Becker A."/>
            <person name="Abrahante J.E."/>
            <person name="Garbe J."/>
            <person name="Badalamenti J.P."/>
            <person name="Herman A."/>
            <person name="Mangelson H."/>
            <person name="Liachko I."/>
            <person name="Sullivan S."/>
            <person name="Sone E.D."/>
            <person name="Koren S."/>
            <person name="Silverstein K.A.T."/>
            <person name="Beckman K.B."/>
            <person name="Gohl D.M."/>
        </authorList>
    </citation>
    <scope>NUCLEOTIDE SEQUENCE</scope>
    <source>
        <strain evidence="3">Duluth1</strain>
        <tissue evidence="3">Whole animal</tissue>
    </source>
</reference>
<dbReference type="Pfam" id="PF05049">
    <property type="entry name" value="IIGP"/>
    <property type="match status" value="1"/>
</dbReference>
<protein>
    <recommendedName>
        <fullName evidence="2">IRG-type G domain-containing protein</fullName>
    </recommendedName>
</protein>
<dbReference type="AlphaFoldDB" id="A0A9D4CM31"/>
<evidence type="ECO:0000313" key="4">
    <source>
        <dbReference type="Proteomes" id="UP000828390"/>
    </source>
</evidence>
<feature type="domain" description="IRG-type G" evidence="2">
    <location>
        <begin position="18"/>
        <end position="56"/>
    </location>
</feature>
<evidence type="ECO:0000313" key="3">
    <source>
        <dbReference type="EMBL" id="KAH3727487.1"/>
    </source>
</evidence>
<dbReference type="GO" id="GO:0005525">
    <property type="term" value="F:GTP binding"/>
    <property type="evidence" value="ECO:0007669"/>
    <property type="project" value="InterPro"/>
</dbReference>
<comment type="similarity">
    <text evidence="1">Belongs to the TRAFAC class dynamin-like GTPase superfamily. IRG family.</text>
</comment>
<evidence type="ECO:0000256" key="1">
    <source>
        <dbReference type="ARBA" id="ARBA00005429"/>
    </source>
</evidence>
<name>A0A9D4CM31_DREPO</name>
<evidence type="ECO:0000259" key="2">
    <source>
        <dbReference type="PROSITE" id="PS51716"/>
    </source>
</evidence>
<gene>
    <name evidence="3" type="ORF">DPMN_053425</name>
</gene>
<proteinExistence type="inferred from homology"/>
<dbReference type="InterPro" id="IPR030385">
    <property type="entry name" value="G_IRG_dom"/>
</dbReference>
<dbReference type="EMBL" id="JAIWYP010000012">
    <property type="protein sequence ID" value="KAH3727487.1"/>
    <property type="molecule type" value="Genomic_DNA"/>
</dbReference>
<sequence length="56" mass="6158">MERVEEINRKDLKRWETETMTFAVTGNAKSGKSSFINAIRGIKHGDVGYAEASAGV</sequence>
<dbReference type="InterPro" id="IPR007743">
    <property type="entry name" value="Immunity-related_GTPase-like"/>
</dbReference>